<evidence type="ECO:0000313" key="3">
    <source>
        <dbReference type="Proteomes" id="UP001237642"/>
    </source>
</evidence>
<keyword evidence="1" id="KW-0175">Coiled coil</keyword>
<comment type="caution">
    <text evidence="2">The sequence shown here is derived from an EMBL/GenBank/DDBJ whole genome shotgun (WGS) entry which is preliminary data.</text>
</comment>
<reference evidence="2" key="2">
    <citation type="submission" date="2023-05" db="EMBL/GenBank/DDBJ databases">
        <authorList>
            <person name="Schelkunov M.I."/>
        </authorList>
    </citation>
    <scope>NUCLEOTIDE SEQUENCE</scope>
    <source>
        <strain evidence="2">Hsosn_3</strain>
        <tissue evidence="2">Leaf</tissue>
    </source>
</reference>
<dbReference type="PANTHER" id="PTHR10476">
    <property type="entry name" value="CHARGED MULTIVESICULAR BODY PROTEIN"/>
    <property type="match status" value="1"/>
</dbReference>
<evidence type="ECO:0000256" key="1">
    <source>
        <dbReference type="SAM" id="Coils"/>
    </source>
</evidence>
<dbReference type="Proteomes" id="UP001237642">
    <property type="component" value="Unassembled WGS sequence"/>
</dbReference>
<dbReference type="AlphaFoldDB" id="A0AAD8HCV2"/>
<dbReference type="GO" id="GO:0007034">
    <property type="term" value="P:vacuolar transport"/>
    <property type="evidence" value="ECO:0007669"/>
    <property type="project" value="InterPro"/>
</dbReference>
<dbReference type="Pfam" id="PF03357">
    <property type="entry name" value="Snf7"/>
    <property type="match status" value="1"/>
</dbReference>
<sequence length="224" mass="25229">MSFLFGKRKTPAELLRENKRMMDKSIREIERERQGLQNQEKKLIVEIKKSAKQGQMGAVKVMAKDLIRTRHQIEKFYKLKSQLQGVALRIQTLKSTQAMGEAMKGVTKAMGQMNRQMNLPSLQKIMQEFERQNEKMEMTSEIMGDTIDDALEGDEEEEESEELVNQVLDEIGIDINNELMNAPSGSVAAPAAQNKVAAQAEGAGTDDGVIDSDLQARLDNLRKM</sequence>
<feature type="coiled-coil region" evidence="1">
    <location>
        <begin position="12"/>
        <end position="46"/>
    </location>
</feature>
<proteinExistence type="predicted"/>
<name>A0AAD8HCV2_9APIA</name>
<dbReference type="EMBL" id="JAUIZM010000009">
    <property type="protein sequence ID" value="KAK1365195.1"/>
    <property type="molecule type" value="Genomic_DNA"/>
</dbReference>
<dbReference type="InterPro" id="IPR005024">
    <property type="entry name" value="Snf7_fam"/>
</dbReference>
<protein>
    <submittedName>
        <fullName evidence="2">Vacuolar protein sorting-associated protein 2-like</fullName>
    </submittedName>
</protein>
<keyword evidence="3" id="KW-1185">Reference proteome</keyword>
<reference evidence="2" key="1">
    <citation type="submission" date="2023-02" db="EMBL/GenBank/DDBJ databases">
        <title>Genome of toxic invasive species Heracleum sosnowskyi carries increased number of genes despite the absence of recent whole-genome duplications.</title>
        <authorList>
            <person name="Schelkunov M."/>
            <person name="Shtratnikova V."/>
            <person name="Makarenko M."/>
            <person name="Klepikova A."/>
            <person name="Omelchenko D."/>
            <person name="Novikova G."/>
            <person name="Obukhova E."/>
            <person name="Bogdanov V."/>
            <person name="Penin A."/>
            <person name="Logacheva M."/>
        </authorList>
    </citation>
    <scope>NUCLEOTIDE SEQUENCE</scope>
    <source>
        <strain evidence="2">Hsosn_3</strain>
        <tissue evidence="2">Leaf</tissue>
    </source>
</reference>
<evidence type="ECO:0000313" key="2">
    <source>
        <dbReference type="EMBL" id="KAK1365195.1"/>
    </source>
</evidence>
<gene>
    <name evidence="2" type="ORF">POM88_040756</name>
</gene>
<dbReference type="Gene3D" id="6.10.140.1230">
    <property type="match status" value="1"/>
</dbReference>
<accession>A0AAD8HCV2</accession>
<organism evidence="2 3">
    <name type="scientific">Heracleum sosnowskyi</name>
    <dbReference type="NCBI Taxonomy" id="360622"/>
    <lineage>
        <taxon>Eukaryota</taxon>
        <taxon>Viridiplantae</taxon>
        <taxon>Streptophyta</taxon>
        <taxon>Embryophyta</taxon>
        <taxon>Tracheophyta</taxon>
        <taxon>Spermatophyta</taxon>
        <taxon>Magnoliopsida</taxon>
        <taxon>eudicotyledons</taxon>
        <taxon>Gunneridae</taxon>
        <taxon>Pentapetalae</taxon>
        <taxon>asterids</taxon>
        <taxon>campanulids</taxon>
        <taxon>Apiales</taxon>
        <taxon>Apiaceae</taxon>
        <taxon>Apioideae</taxon>
        <taxon>apioid superclade</taxon>
        <taxon>Tordylieae</taxon>
        <taxon>Tordyliinae</taxon>
        <taxon>Heracleum</taxon>
    </lineage>
</organism>